<dbReference type="SFLD" id="SFLDS00005">
    <property type="entry name" value="Isoprenoid_Synthase_Type_I"/>
    <property type="match status" value="1"/>
</dbReference>
<keyword evidence="5" id="KW-1185">Reference proteome</keyword>
<protein>
    <recommendedName>
        <fullName evidence="3">HTH psq-type domain-containing protein</fullName>
    </recommendedName>
</protein>
<dbReference type="PANTHER" id="PTHR12001">
    <property type="entry name" value="GERANYLGERANYL PYROPHOSPHATE SYNTHASE"/>
    <property type="match status" value="1"/>
</dbReference>
<organism evidence="4 5">
    <name type="scientific">Tegillarca granosa</name>
    <name type="common">Malaysian cockle</name>
    <name type="synonym">Anadara granosa</name>
    <dbReference type="NCBI Taxonomy" id="220873"/>
    <lineage>
        <taxon>Eukaryota</taxon>
        <taxon>Metazoa</taxon>
        <taxon>Spiralia</taxon>
        <taxon>Lophotrochozoa</taxon>
        <taxon>Mollusca</taxon>
        <taxon>Bivalvia</taxon>
        <taxon>Autobranchia</taxon>
        <taxon>Pteriomorphia</taxon>
        <taxon>Arcoida</taxon>
        <taxon>Arcoidea</taxon>
        <taxon>Arcidae</taxon>
        <taxon>Tegillarca</taxon>
    </lineage>
</organism>
<comment type="caution">
    <text evidence="4">The sequence shown here is derived from an EMBL/GenBank/DDBJ whole genome shotgun (WGS) entry which is preliminary data.</text>
</comment>
<dbReference type="Gene3D" id="1.10.10.60">
    <property type="entry name" value="Homeodomain-like"/>
    <property type="match status" value="1"/>
</dbReference>
<evidence type="ECO:0000256" key="1">
    <source>
        <dbReference type="ARBA" id="ARBA00022723"/>
    </source>
</evidence>
<dbReference type="InterPro" id="IPR000092">
    <property type="entry name" value="Polyprenyl_synt"/>
</dbReference>
<proteinExistence type="predicted"/>
<gene>
    <name evidence="4" type="ORF">KUTeg_003785</name>
</gene>
<dbReference type="InterPro" id="IPR009057">
    <property type="entry name" value="Homeodomain-like_sf"/>
</dbReference>
<dbReference type="Gene3D" id="1.10.600.10">
    <property type="entry name" value="Farnesyl Diphosphate Synthase"/>
    <property type="match status" value="1"/>
</dbReference>
<evidence type="ECO:0000313" key="5">
    <source>
        <dbReference type="Proteomes" id="UP001217089"/>
    </source>
</evidence>
<evidence type="ECO:0000256" key="2">
    <source>
        <dbReference type="ARBA" id="ARBA00022842"/>
    </source>
</evidence>
<dbReference type="PROSITE" id="PS00723">
    <property type="entry name" value="POLYPRENYL_SYNTHASE_1"/>
    <property type="match status" value="1"/>
</dbReference>
<dbReference type="PANTHER" id="PTHR12001:SF44">
    <property type="entry name" value="GERANYLGERANYL PYROPHOSPHATE SYNTHASE"/>
    <property type="match status" value="1"/>
</dbReference>
<evidence type="ECO:0000313" key="4">
    <source>
        <dbReference type="EMBL" id="KAJ8318694.1"/>
    </source>
</evidence>
<dbReference type="SUPFAM" id="SSF46689">
    <property type="entry name" value="Homeodomain-like"/>
    <property type="match status" value="1"/>
</dbReference>
<dbReference type="EMBL" id="JARBDR010000214">
    <property type="protein sequence ID" value="KAJ8318694.1"/>
    <property type="molecule type" value="Genomic_DNA"/>
</dbReference>
<name>A0ABQ9FN10_TEGGR</name>
<reference evidence="4 5" key="1">
    <citation type="submission" date="2022-12" db="EMBL/GenBank/DDBJ databases">
        <title>Chromosome-level genome of Tegillarca granosa.</title>
        <authorList>
            <person name="Kim J."/>
        </authorList>
    </citation>
    <scope>NUCLEOTIDE SEQUENCE [LARGE SCALE GENOMIC DNA]</scope>
    <source>
        <strain evidence="4">Teg-2019</strain>
        <tissue evidence="4">Adductor muscle</tissue>
    </source>
</reference>
<dbReference type="Pfam" id="PF00348">
    <property type="entry name" value="polyprenyl_synt"/>
    <property type="match status" value="1"/>
</dbReference>
<keyword evidence="2" id="KW-0460">Magnesium</keyword>
<dbReference type="CDD" id="cd00685">
    <property type="entry name" value="Trans_IPPS_HT"/>
    <property type="match status" value="1"/>
</dbReference>
<evidence type="ECO:0000259" key="3">
    <source>
        <dbReference type="Pfam" id="PF05225"/>
    </source>
</evidence>
<dbReference type="InterPro" id="IPR007889">
    <property type="entry name" value="HTH_Psq"/>
</dbReference>
<keyword evidence="1" id="KW-0479">Metal-binding</keyword>
<sequence>MTSLPIKTSFITTDKVRRKRRKKYRSYSPTALTNAFKAVTQECMSVHKASKIFSVPETTLRDRISGRVRTLKSGPAPLLNVEEEGVLAAHFHALGSMGYHFSRAEVLEIASDFIISKGMRDKDNPLSHTWFYAFMTRWPELEMIRFQHLSNMRARALSDECTNFYFCELKNILEEYSILDCPECIYFVEEHDINTDHVQAFASEGTPPVNPLLATIIGCGNGSGESIPPFFVLPGQGLSSDALNGCTEGVLLEPYDYICQIPGKQIRTKLAAAFDSWLNIPSDKLKIIGEATQMLHNASLLIDDIEDNSKLRRGIPVAHNIYGVAHTINSANYVYFLGLEKVLQLNHPDATKVFTEQLLELHRGQGMDIYWRDTVQCPTEDEYKQMVIRKTGGLFGLAVRLMQLFSENKSDFKPLLDSLGLYFQIRDDYANMVSKEYEANKSYCEDLTEGKFSFPTIHAIKFSSASNQILSILRQRTTDNDVKKYCVECLEKAGSFDYTRQTLIDLEQRIFQLIEEHGGNLILSGLVNELRKLYREGK</sequence>
<feature type="domain" description="HTH psq-type" evidence="3">
    <location>
        <begin position="28"/>
        <end position="68"/>
    </location>
</feature>
<dbReference type="InterPro" id="IPR033749">
    <property type="entry name" value="Polyprenyl_synt_CS"/>
</dbReference>
<dbReference type="InterPro" id="IPR008949">
    <property type="entry name" value="Isoprenoid_synthase_dom_sf"/>
</dbReference>
<accession>A0ABQ9FN10</accession>
<dbReference type="SUPFAM" id="SSF48576">
    <property type="entry name" value="Terpenoid synthases"/>
    <property type="match status" value="1"/>
</dbReference>
<dbReference type="Pfam" id="PF05225">
    <property type="entry name" value="HTH_psq"/>
    <property type="match status" value="1"/>
</dbReference>
<dbReference type="Proteomes" id="UP001217089">
    <property type="component" value="Unassembled WGS sequence"/>
</dbReference>
<dbReference type="PROSITE" id="PS00444">
    <property type="entry name" value="POLYPRENYL_SYNTHASE_2"/>
    <property type="match status" value="1"/>
</dbReference>
<dbReference type="SFLD" id="SFLDG01017">
    <property type="entry name" value="Polyprenyl_Transferase_Like"/>
    <property type="match status" value="1"/>
</dbReference>